<organism evidence="1 2">
    <name type="scientific">Catenaria anguillulae PL171</name>
    <dbReference type="NCBI Taxonomy" id="765915"/>
    <lineage>
        <taxon>Eukaryota</taxon>
        <taxon>Fungi</taxon>
        <taxon>Fungi incertae sedis</taxon>
        <taxon>Blastocladiomycota</taxon>
        <taxon>Blastocladiomycetes</taxon>
        <taxon>Blastocladiales</taxon>
        <taxon>Catenariaceae</taxon>
        <taxon>Catenaria</taxon>
    </lineage>
</organism>
<comment type="caution">
    <text evidence="1">The sequence shown here is derived from an EMBL/GenBank/DDBJ whole genome shotgun (WGS) entry which is preliminary data.</text>
</comment>
<proteinExistence type="predicted"/>
<dbReference type="AlphaFoldDB" id="A0A1Y2HN67"/>
<evidence type="ECO:0000313" key="2">
    <source>
        <dbReference type="Proteomes" id="UP000193411"/>
    </source>
</evidence>
<evidence type="ECO:0000313" key="1">
    <source>
        <dbReference type="EMBL" id="ORZ36025.1"/>
    </source>
</evidence>
<dbReference type="Proteomes" id="UP000193411">
    <property type="component" value="Unassembled WGS sequence"/>
</dbReference>
<dbReference type="OrthoDB" id="2376471at2759"/>
<keyword evidence="2" id="KW-1185">Reference proteome</keyword>
<accession>A0A1Y2HN67</accession>
<dbReference type="EMBL" id="MCFL01000019">
    <property type="protein sequence ID" value="ORZ36025.1"/>
    <property type="molecule type" value="Genomic_DNA"/>
</dbReference>
<protein>
    <submittedName>
        <fullName evidence="1">Uncharacterized protein</fullName>
    </submittedName>
</protein>
<reference evidence="1 2" key="1">
    <citation type="submission" date="2016-07" db="EMBL/GenBank/DDBJ databases">
        <title>Pervasive Adenine N6-methylation of Active Genes in Fungi.</title>
        <authorList>
            <consortium name="DOE Joint Genome Institute"/>
            <person name="Mondo S.J."/>
            <person name="Dannebaum R.O."/>
            <person name="Kuo R.C."/>
            <person name="Labutti K."/>
            <person name="Haridas S."/>
            <person name="Kuo A."/>
            <person name="Salamov A."/>
            <person name="Ahrendt S.R."/>
            <person name="Lipzen A."/>
            <person name="Sullivan W."/>
            <person name="Andreopoulos W.B."/>
            <person name="Clum A."/>
            <person name="Lindquist E."/>
            <person name="Daum C."/>
            <person name="Ramamoorthy G.K."/>
            <person name="Gryganskyi A."/>
            <person name="Culley D."/>
            <person name="Magnuson J.K."/>
            <person name="James T.Y."/>
            <person name="O'Malley M.A."/>
            <person name="Stajich J.E."/>
            <person name="Spatafora J.W."/>
            <person name="Visel A."/>
            <person name="Grigoriev I.V."/>
        </authorList>
    </citation>
    <scope>NUCLEOTIDE SEQUENCE [LARGE SCALE GENOMIC DNA]</scope>
    <source>
        <strain evidence="1 2">PL171</strain>
    </source>
</reference>
<sequence>MLEHWLDELLESDFEVEHLPGVLNVLPNCLSRLYSVGDSDPQLARRTLCGRAVGHVSSTPSSGSVEGGAVPVHRPQGLDLDSDFTPADPNFAVAAIATTAPSAPPVLCLIGSLPPPPLSCRDLAARAELMAKVVWPAVSERASGFSAQVPSKFGRARTREVSWMCC</sequence>
<gene>
    <name evidence="1" type="ORF">BCR44DRAFT_47291</name>
</gene>
<name>A0A1Y2HN67_9FUNG</name>